<dbReference type="EnsemblPlants" id="AET4Gv20376300.1">
    <property type="protein sequence ID" value="AET4Gv20376300.1"/>
    <property type="gene ID" value="AET4Gv20376300"/>
</dbReference>
<reference evidence="2" key="1">
    <citation type="journal article" date="2014" name="Science">
        <title>Ancient hybridizations among the ancestral genomes of bread wheat.</title>
        <authorList>
            <consortium name="International Wheat Genome Sequencing Consortium,"/>
            <person name="Marcussen T."/>
            <person name="Sandve S.R."/>
            <person name="Heier L."/>
            <person name="Spannagl M."/>
            <person name="Pfeifer M."/>
            <person name="Jakobsen K.S."/>
            <person name="Wulff B.B."/>
            <person name="Steuernagel B."/>
            <person name="Mayer K.F."/>
            <person name="Olsen O.A."/>
        </authorList>
    </citation>
    <scope>NUCLEOTIDE SEQUENCE [LARGE SCALE GENOMIC DNA]</scope>
    <source>
        <strain evidence="2">cv. AL8/78</strain>
    </source>
</reference>
<organism evidence="1 2">
    <name type="scientific">Aegilops tauschii subsp. strangulata</name>
    <name type="common">Goatgrass</name>
    <dbReference type="NCBI Taxonomy" id="200361"/>
    <lineage>
        <taxon>Eukaryota</taxon>
        <taxon>Viridiplantae</taxon>
        <taxon>Streptophyta</taxon>
        <taxon>Embryophyta</taxon>
        <taxon>Tracheophyta</taxon>
        <taxon>Spermatophyta</taxon>
        <taxon>Magnoliopsida</taxon>
        <taxon>Liliopsida</taxon>
        <taxon>Poales</taxon>
        <taxon>Poaceae</taxon>
        <taxon>BOP clade</taxon>
        <taxon>Pooideae</taxon>
        <taxon>Triticodae</taxon>
        <taxon>Triticeae</taxon>
        <taxon>Triticinae</taxon>
        <taxon>Aegilops</taxon>
    </lineage>
</organism>
<proteinExistence type="predicted"/>
<reference evidence="2" key="2">
    <citation type="journal article" date="2017" name="Nat. Plants">
        <title>The Aegilops tauschii genome reveals multiple impacts of transposons.</title>
        <authorList>
            <person name="Zhao G."/>
            <person name="Zou C."/>
            <person name="Li K."/>
            <person name="Wang K."/>
            <person name="Li T."/>
            <person name="Gao L."/>
            <person name="Zhang X."/>
            <person name="Wang H."/>
            <person name="Yang Z."/>
            <person name="Liu X."/>
            <person name="Jiang W."/>
            <person name="Mao L."/>
            <person name="Kong X."/>
            <person name="Jiao Y."/>
            <person name="Jia J."/>
        </authorList>
    </citation>
    <scope>NUCLEOTIDE SEQUENCE [LARGE SCALE GENOMIC DNA]</scope>
    <source>
        <strain evidence="2">cv. AL8/78</strain>
    </source>
</reference>
<reference evidence="1" key="5">
    <citation type="journal article" date="2021" name="G3 (Bethesda)">
        <title>Aegilops tauschii genome assembly Aet v5.0 features greater sequence contiguity and improved annotation.</title>
        <authorList>
            <person name="Wang L."/>
            <person name="Zhu T."/>
            <person name="Rodriguez J.C."/>
            <person name="Deal K.R."/>
            <person name="Dubcovsky J."/>
            <person name="McGuire P.E."/>
            <person name="Lux T."/>
            <person name="Spannagl M."/>
            <person name="Mayer K.F.X."/>
            <person name="Baldrich P."/>
            <person name="Meyers B.C."/>
            <person name="Huo N."/>
            <person name="Gu Y.Q."/>
            <person name="Zhou H."/>
            <person name="Devos K.M."/>
            <person name="Bennetzen J.L."/>
            <person name="Unver T."/>
            <person name="Budak H."/>
            <person name="Gulick P.J."/>
            <person name="Galiba G."/>
            <person name="Kalapos B."/>
            <person name="Nelson D.R."/>
            <person name="Li P."/>
            <person name="You F.M."/>
            <person name="Luo M.C."/>
            <person name="Dvorak J."/>
        </authorList>
    </citation>
    <scope>NUCLEOTIDE SEQUENCE [LARGE SCALE GENOMIC DNA]</scope>
    <source>
        <strain evidence="1">cv. AL8/78</strain>
    </source>
</reference>
<sequence>PPKMRKGLASATLLTSWMIWKHRNNCIFDRAQPTIHNIVSRIKDEAKLWADAGATGLRVVLPATWDVH</sequence>
<dbReference type="Gramene" id="AET4Gv20376300.1">
    <property type="protein sequence ID" value="AET4Gv20376300.1"/>
    <property type="gene ID" value="AET4Gv20376300"/>
</dbReference>
<protein>
    <submittedName>
        <fullName evidence="1">Uncharacterized protein</fullName>
    </submittedName>
</protein>
<keyword evidence="2" id="KW-1185">Reference proteome</keyword>
<accession>A0A453HZV9</accession>
<evidence type="ECO:0000313" key="2">
    <source>
        <dbReference type="Proteomes" id="UP000015105"/>
    </source>
</evidence>
<dbReference type="AlphaFoldDB" id="A0A453HZV9"/>
<reference evidence="1" key="3">
    <citation type="journal article" date="2017" name="Nature">
        <title>Genome sequence of the progenitor of the wheat D genome Aegilops tauschii.</title>
        <authorList>
            <person name="Luo M.C."/>
            <person name="Gu Y.Q."/>
            <person name="Puiu D."/>
            <person name="Wang H."/>
            <person name="Twardziok S.O."/>
            <person name="Deal K.R."/>
            <person name="Huo N."/>
            <person name="Zhu T."/>
            <person name="Wang L."/>
            <person name="Wang Y."/>
            <person name="McGuire P.E."/>
            <person name="Liu S."/>
            <person name="Long H."/>
            <person name="Ramasamy R.K."/>
            <person name="Rodriguez J.C."/>
            <person name="Van S.L."/>
            <person name="Yuan L."/>
            <person name="Wang Z."/>
            <person name="Xia Z."/>
            <person name="Xiao L."/>
            <person name="Anderson O.D."/>
            <person name="Ouyang S."/>
            <person name="Liang Y."/>
            <person name="Zimin A.V."/>
            <person name="Pertea G."/>
            <person name="Qi P."/>
            <person name="Bennetzen J.L."/>
            <person name="Dai X."/>
            <person name="Dawson M.W."/>
            <person name="Muller H.G."/>
            <person name="Kugler K."/>
            <person name="Rivarola-Duarte L."/>
            <person name="Spannagl M."/>
            <person name="Mayer K.F.X."/>
            <person name="Lu F.H."/>
            <person name="Bevan M.W."/>
            <person name="Leroy P."/>
            <person name="Li P."/>
            <person name="You F.M."/>
            <person name="Sun Q."/>
            <person name="Liu Z."/>
            <person name="Lyons E."/>
            <person name="Wicker T."/>
            <person name="Salzberg S.L."/>
            <person name="Devos K.M."/>
            <person name="Dvorak J."/>
        </authorList>
    </citation>
    <scope>NUCLEOTIDE SEQUENCE [LARGE SCALE GENOMIC DNA]</scope>
    <source>
        <strain evidence="1">cv. AL8/78</strain>
    </source>
</reference>
<reference evidence="1" key="4">
    <citation type="submission" date="2019-03" db="UniProtKB">
        <authorList>
            <consortium name="EnsemblPlants"/>
        </authorList>
    </citation>
    <scope>IDENTIFICATION</scope>
</reference>
<dbReference type="Proteomes" id="UP000015105">
    <property type="component" value="Chromosome 4D"/>
</dbReference>
<evidence type="ECO:0000313" key="1">
    <source>
        <dbReference type="EnsemblPlants" id="AET4Gv20376300.1"/>
    </source>
</evidence>
<name>A0A453HZV9_AEGTS</name>